<organism evidence="1 2">
    <name type="scientific">Nonomuraea typhae</name>
    <dbReference type="NCBI Taxonomy" id="2603600"/>
    <lineage>
        <taxon>Bacteria</taxon>
        <taxon>Bacillati</taxon>
        <taxon>Actinomycetota</taxon>
        <taxon>Actinomycetes</taxon>
        <taxon>Streptosporangiales</taxon>
        <taxon>Streptosporangiaceae</taxon>
        <taxon>Nonomuraea</taxon>
    </lineage>
</organism>
<evidence type="ECO:0000313" key="1">
    <source>
        <dbReference type="EMBL" id="MFI6496896.1"/>
    </source>
</evidence>
<accession>A0ABW7YLX8</accession>
<keyword evidence="2" id="KW-1185">Reference proteome</keyword>
<evidence type="ECO:0000313" key="2">
    <source>
        <dbReference type="Proteomes" id="UP001612741"/>
    </source>
</evidence>
<protein>
    <submittedName>
        <fullName evidence="1">Uncharacterized protein</fullName>
    </submittedName>
</protein>
<dbReference type="EMBL" id="JBITGY010000002">
    <property type="protein sequence ID" value="MFI6496896.1"/>
    <property type="molecule type" value="Genomic_DNA"/>
</dbReference>
<gene>
    <name evidence="1" type="ORF">ACIBG2_05915</name>
</gene>
<proteinExistence type="predicted"/>
<sequence>MLQIPSLSTEYVHAPIDGPANMTGFTVEMAILPEGQDPAGGDWKSAQWDGTDAIVMVGPSATIPLTKGVTYEVWVRITATPEIPVLRPGFVHAS</sequence>
<reference evidence="1 2" key="1">
    <citation type="submission" date="2024-10" db="EMBL/GenBank/DDBJ databases">
        <title>The Natural Products Discovery Center: Release of the First 8490 Sequenced Strains for Exploring Actinobacteria Biosynthetic Diversity.</title>
        <authorList>
            <person name="Kalkreuter E."/>
            <person name="Kautsar S.A."/>
            <person name="Yang D."/>
            <person name="Bader C.D."/>
            <person name="Teijaro C.N."/>
            <person name="Fluegel L."/>
            <person name="Davis C.M."/>
            <person name="Simpson J.R."/>
            <person name="Lauterbach L."/>
            <person name="Steele A.D."/>
            <person name="Gui C."/>
            <person name="Meng S."/>
            <person name="Li G."/>
            <person name="Viehrig K."/>
            <person name="Ye F."/>
            <person name="Su P."/>
            <person name="Kiefer A.F."/>
            <person name="Nichols A."/>
            <person name="Cepeda A.J."/>
            <person name="Yan W."/>
            <person name="Fan B."/>
            <person name="Jiang Y."/>
            <person name="Adhikari A."/>
            <person name="Zheng C.-J."/>
            <person name="Schuster L."/>
            <person name="Cowan T.M."/>
            <person name="Smanski M.J."/>
            <person name="Chevrette M.G."/>
            <person name="De Carvalho L.P.S."/>
            <person name="Shen B."/>
        </authorList>
    </citation>
    <scope>NUCLEOTIDE SEQUENCE [LARGE SCALE GENOMIC DNA]</scope>
    <source>
        <strain evidence="1 2">NPDC050545</strain>
    </source>
</reference>
<name>A0ABW7YLX8_9ACTN</name>
<dbReference type="Proteomes" id="UP001612741">
    <property type="component" value="Unassembled WGS sequence"/>
</dbReference>
<dbReference type="RefSeq" id="WP_397079373.1">
    <property type="nucleotide sequence ID" value="NZ_JBITGY010000002.1"/>
</dbReference>
<comment type="caution">
    <text evidence="1">The sequence shown here is derived from an EMBL/GenBank/DDBJ whole genome shotgun (WGS) entry which is preliminary data.</text>
</comment>